<dbReference type="InterPro" id="IPR035940">
    <property type="entry name" value="CAP_sf"/>
</dbReference>
<keyword evidence="8" id="KW-1185">Reference proteome</keyword>
<evidence type="ECO:0000256" key="4">
    <source>
        <dbReference type="ARBA" id="ARBA00023136"/>
    </source>
</evidence>
<accession>A0A7G5XLI6</accession>
<evidence type="ECO:0000256" key="1">
    <source>
        <dbReference type="ARBA" id="ARBA00004141"/>
    </source>
</evidence>
<dbReference type="GO" id="GO:0016020">
    <property type="term" value="C:membrane"/>
    <property type="evidence" value="ECO:0007669"/>
    <property type="project" value="UniProtKB-SubCell"/>
</dbReference>
<evidence type="ECO:0000313" key="7">
    <source>
        <dbReference type="EMBL" id="QNA46339.1"/>
    </source>
</evidence>
<keyword evidence="4 5" id="KW-0472">Membrane</keyword>
<sequence>MNTVDIFLVLLTLLAAFIGYRFGALRFILELFKWSAAVVAGILLYSNTVDEVVQKLPSLKDWYLPLSLIAGFIVVYIILSVLQRLLMNATNNESSIHLLDRMSGIIPGLVLGIILSAVTARLLTFSVIDSISAEAEKSEVAAMLSPYSEIAEKQISPILEKTFDVALSNGKSEPEVYATDYYSIRPDLEQQMLQLVNAERKKKGLKPLVADEQLRNVARAHSSDMLKRGYFSHMTPEGKDPFYRMKKAGVTYRKAGENLAYASTLAKAHRGLMNSPSHRAAILNKSFGRVGIGIVDGGRSGLMISQEFKD</sequence>
<dbReference type="EMBL" id="CP060007">
    <property type="protein sequence ID" value="QNA46339.1"/>
    <property type="molecule type" value="Genomic_DNA"/>
</dbReference>
<dbReference type="Pfam" id="PF02674">
    <property type="entry name" value="Colicin_V"/>
    <property type="match status" value="1"/>
</dbReference>
<feature type="transmembrane region" description="Helical" evidence="5">
    <location>
        <begin position="103"/>
        <end position="123"/>
    </location>
</feature>
<feature type="transmembrane region" description="Helical" evidence="5">
    <location>
        <begin position="6"/>
        <end position="24"/>
    </location>
</feature>
<dbReference type="Proteomes" id="UP000515344">
    <property type="component" value="Chromosome"/>
</dbReference>
<evidence type="ECO:0000256" key="3">
    <source>
        <dbReference type="ARBA" id="ARBA00022989"/>
    </source>
</evidence>
<dbReference type="SUPFAM" id="SSF55797">
    <property type="entry name" value="PR-1-like"/>
    <property type="match status" value="1"/>
</dbReference>
<proteinExistence type="predicted"/>
<keyword evidence="2 5" id="KW-0812">Transmembrane</keyword>
<dbReference type="Gene3D" id="3.40.33.10">
    <property type="entry name" value="CAP"/>
    <property type="match status" value="1"/>
</dbReference>
<keyword evidence="3 5" id="KW-1133">Transmembrane helix</keyword>
<organism evidence="7 8">
    <name type="scientific">Lacibacter sediminis</name>
    <dbReference type="NCBI Taxonomy" id="2760713"/>
    <lineage>
        <taxon>Bacteria</taxon>
        <taxon>Pseudomonadati</taxon>
        <taxon>Bacteroidota</taxon>
        <taxon>Chitinophagia</taxon>
        <taxon>Chitinophagales</taxon>
        <taxon>Chitinophagaceae</taxon>
        <taxon>Lacibacter</taxon>
    </lineage>
</organism>
<dbReference type="PANTHER" id="PTHR31157:SF1">
    <property type="entry name" value="SCP DOMAIN-CONTAINING PROTEIN"/>
    <property type="match status" value="1"/>
</dbReference>
<evidence type="ECO:0000313" key="8">
    <source>
        <dbReference type="Proteomes" id="UP000515344"/>
    </source>
</evidence>
<name>A0A7G5XLI6_9BACT</name>
<dbReference type="KEGG" id="lacs:H4075_09260"/>
<dbReference type="AlphaFoldDB" id="A0A7G5XLI6"/>
<reference evidence="8" key="1">
    <citation type="submission" date="2020-08" db="EMBL/GenBank/DDBJ databases">
        <title>Lacibacter sp. S13-6-6 genome sequencing.</title>
        <authorList>
            <person name="Jin L."/>
        </authorList>
    </citation>
    <scope>NUCLEOTIDE SEQUENCE [LARGE SCALE GENOMIC DNA]</scope>
    <source>
        <strain evidence="8">S13-6-6</strain>
    </source>
</reference>
<evidence type="ECO:0000256" key="2">
    <source>
        <dbReference type="ARBA" id="ARBA00022692"/>
    </source>
</evidence>
<dbReference type="PANTHER" id="PTHR31157">
    <property type="entry name" value="SCP DOMAIN-CONTAINING PROTEIN"/>
    <property type="match status" value="1"/>
</dbReference>
<protein>
    <submittedName>
        <fullName evidence="7">CvpA family protein</fullName>
    </submittedName>
</protein>
<comment type="subcellular location">
    <subcellularLocation>
        <location evidence="1">Membrane</location>
        <topology evidence="1">Multi-pass membrane protein</topology>
    </subcellularLocation>
</comment>
<feature type="domain" description="SCP" evidence="6">
    <location>
        <begin position="193"/>
        <end position="301"/>
    </location>
</feature>
<dbReference type="InterPro" id="IPR003825">
    <property type="entry name" value="Colicin-V_CvpA"/>
</dbReference>
<dbReference type="Pfam" id="PF00188">
    <property type="entry name" value="CAP"/>
    <property type="match status" value="1"/>
</dbReference>
<dbReference type="CDD" id="cd05379">
    <property type="entry name" value="CAP_bacterial"/>
    <property type="match status" value="1"/>
</dbReference>
<evidence type="ECO:0000259" key="6">
    <source>
        <dbReference type="Pfam" id="PF00188"/>
    </source>
</evidence>
<evidence type="ECO:0000256" key="5">
    <source>
        <dbReference type="SAM" id="Phobius"/>
    </source>
</evidence>
<dbReference type="GO" id="GO:0009403">
    <property type="term" value="P:toxin biosynthetic process"/>
    <property type="evidence" value="ECO:0007669"/>
    <property type="project" value="InterPro"/>
</dbReference>
<feature type="transmembrane region" description="Helical" evidence="5">
    <location>
        <begin position="62"/>
        <end position="82"/>
    </location>
</feature>
<dbReference type="InterPro" id="IPR014044">
    <property type="entry name" value="CAP_dom"/>
</dbReference>
<gene>
    <name evidence="7" type="ORF">H4075_09260</name>
</gene>
<dbReference type="RefSeq" id="WP_182806159.1">
    <property type="nucleotide sequence ID" value="NZ_CP060007.1"/>
</dbReference>